<reference evidence="2 3" key="1">
    <citation type="journal article" date="2021" name="Hortic Res">
        <title>The domestication of Cucurbita argyrosperma as revealed by the genome of its wild relative.</title>
        <authorList>
            <person name="Barrera-Redondo J."/>
            <person name="Sanchez-de la Vega G."/>
            <person name="Aguirre-Liguori J.A."/>
            <person name="Castellanos-Morales G."/>
            <person name="Gutierrez-Guerrero Y.T."/>
            <person name="Aguirre-Dugua X."/>
            <person name="Aguirre-Planter E."/>
            <person name="Tenaillon M.I."/>
            <person name="Lira-Saade R."/>
            <person name="Eguiarte L.E."/>
        </authorList>
    </citation>
    <scope>NUCLEOTIDE SEQUENCE [LARGE SCALE GENOMIC DNA]</scope>
    <source>
        <strain evidence="2">JBR-2021</strain>
    </source>
</reference>
<dbReference type="EMBL" id="JAGKQH010000001">
    <property type="protein sequence ID" value="KAG6607871.1"/>
    <property type="molecule type" value="Genomic_DNA"/>
</dbReference>
<evidence type="ECO:0000313" key="3">
    <source>
        <dbReference type="Proteomes" id="UP000685013"/>
    </source>
</evidence>
<dbReference type="Proteomes" id="UP000685013">
    <property type="component" value="Chromosome 1"/>
</dbReference>
<dbReference type="AlphaFoldDB" id="A0AAV6P9H0"/>
<gene>
    <name evidence="2" type="ORF">SDJN03_01213</name>
</gene>
<proteinExistence type="predicted"/>
<evidence type="ECO:0000256" key="1">
    <source>
        <dbReference type="SAM" id="MobiDB-lite"/>
    </source>
</evidence>
<comment type="caution">
    <text evidence="2">The sequence shown here is derived from an EMBL/GenBank/DDBJ whole genome shotgun (WGS) entry which is preliminary data.</text>
</comment>
<feature type="non-terminal residue" evidence="2">
    <location>
        <position position="1"/>
    </location>
</feature>
<sequence length="80" mass="8669">MLPNESVRNEAAARGPLNVDDGLQSKQSTRYPKFIHDASKAKRGVGHGDGNIKFMVAETGKQRAVGPQTPSHPHRIQSPP</sequence>
<keyword evidence="3" id="KW-1185">Reference proteome</keyword>
<feature type="region of interest" description="Disordered" evidence="1">
    <location>
        <begin position="1"/>
        <end position="80"/>
    </location>
</feature>
<name>A0AAV6P9H0_9ROSI</name>
<evidence type="ECO:0000313" key="2">
    <source>
        <dbReference type="EMBL" id="KAG6607871.1"/>
    </source>
</evidence>
<organism evidence="2 3">
    <name type="scientific">Cucurbita argyrosperma subsp. sororia</name>
    <dbReference type="NCBI Taxonomy" id="37648"/>
    <lineage>
        <taxon>Eukaryota</taxon>
        <taxon>Viridiplantae</taxon>
        <taxon>Streptophyta</taxon>
        <taxon>Embryophyta</taxon>
        <taxon>Tracheophyta</taxon>
        <taxon>Spermatophyta</taxon>
        <taxon>Magnoliopsida</taxon>
        <taxon>eudicotyledons</taxon>
        <taxon>Gunneridae</taxon>
        <taxon>Pentapetalae</taxon>
        <taxon>rosids</taxon>
        <taxon>fabids</taxon>
        <taxon>Cucurbitales</taxon>
        <taxon>Cucurbitaceae</taxon>
        <taxon>Cucurbiteae</taxon>
        <taxon>Cucurbita</taxon>
    </lineage>
</organism>
<protein>
    <submittedName>
        <fullName evidence="2">Uncharacterized protein</fullName>
    </submittedName>
</protein>
<accession>A0AAV6P9H0</accession>